<dbReference type="AlphaFoldDB" id="A0A3M0BDY1"/>
<keyword evidence="1" id="KW-1133">Transmembrane helix</keyword>
<name>A0A3M0BDY1_9AQUI</name>
<organism evidence="2 3">
    <name type="scientific">Hydrogenothermus marinus</name>
    <dbReference type="NCBI Taxonomy" id="133270"/>
    <lineage>
        <taxon>Bacteria</taxon>
        <taxon>Pseudomonadati</taxon>
        <taxon>Aquificota</taxon>
        <taxon>Aquificia</taxon>
        <taxon>Aquificales</taxon>
        <taxon>Hydrogenothermaceae</taxon>
        <taxon>Hydrogenothermus</taxon>
    </lineage>
</organism>
<protein>
    <submittedName>
        <fullName evidence="2">Prepilin-type N-terminal cleavage/methylation domain-containing protein</fullName>
    </submittedName>
</protein>
<dbReference type="InterPro" id="IPR012902">
    <property type="entry name" value="N_methyl_site"/>
</dbReference>
<dbReference type="Pfam" id="PF07963">
    <property type="entry name" value="N_methyl"/>
    <property type="match status" value="1"/>
</dbReference>
<keyword evidence="3" id="KW-1185">Reference proteome</keyword>
<keyword evidence="1" id="KW-0472">Membrane</keyword>
<evidence type="ECO:0000313" key="3">
    <source>
        <dbReference type="Proteomes" id="UP000280842"/>
    </source>
</evidence>
<evidence type="ECO:0000256" key="1">
    <source>
        <dbReference type="SAM" id="Phobius"/>
    </source>
</evidence>
<feature type="transmembrane region" description="Helical" evidence="1">
    <location>
        <begin position="12"/>
        <end position="35"/>
    </location>
</feature>
<accession>A0A3M0BDY1</accession>
<reference evidence="2 3" key="1">
    <citation type="submission" date="2018-10" db="EMBL/GenBank/DDBJ databases">
        <title>Genomic Encyclopedia of Archaeal and Bacterial Type Strains, Phase II (KMG-II): from individual species to whole genera.</title>
        <authorList>
            <person name="Goeker M."/>
        </authorList>
    </citation>
    <scope>NUCLEOTIDE SEQUENCE [LARGE SCALE GENOMIC DNA]</scope>
    <source>
        <strain evidence="2 3">VM1</strain>
    </source>
</reference>
<proteinExistence type="predicted"/>
<evidence type="ECO:0000313" key="2">
    <source>
        <dbReference type="EMBL" id="RMA93168.1"/>
    </source>
</evidence>
<dbReference type="NCBIfam" id="TIGR02532">
    <property type="entry name" value="IV_pilin_GFxxxE"/>
    <property type="match status" value="1"/>
</dbReference>
<dbReference type="PROSITE" id="PS00409">
    <property type="entry name" value="PROKAR_NTER_METHYL"/>
    <property type="match status" value="1"/>
</dbReference>
<gene>
    <name evidence="2" type="ORF">CLV39_1223</name>
</gene>
<sequence>MIYQFGMSNKGFTLLEVVVATLILAISLTAILKIFTNYLTDYDFSKNEIEDIQQVKRYIYDIKEEDRDIPSVEVKSEGYKYGVVKKVYLYKEKPILFDYVQ</sequence>
<keyword evidence="1" id="KW-0812">Transmembrane</keyword>
<dbReference type="Proteomes" id="UP000280842">
    <property type="component" value="Unassembled WGS sequence"/>
</dbReference>
<comment type="caution">
    <text evidence="2">The sequence shown here is derived from an EMBL/GenBank/DDBJ whole genome shotgun (WGS) entry which is preliminary data.</text>
</comment>
<dbReference type="EMBL" id="REFO01000013">
    <property type="protein sequence ID" value="RMA93168.1"/>
    <property type="molecule type" value="Genomic_DNA"/>
</dbReference>